<dbReference type="Gene3D" id="3.90.1150.100">
    <property type="match status" value="2"/>
</dbReference>
<comment type="similarity">
    <text evidence="2">Belongs to the class-I pyridoxal-phosphate-dependent aminotransferase family.</text>
</comment>
<dbReference type="InterPro" id="IPR050596">
    <property type="entry name" value="AspAT/PAT-like"/>
</dbReference>
<evidence type="ECO:0000256" key="5">
    <source>
        <dbReference type="ARBA" id="ARBA00022898"/>
    </source>
</evidence>
<comment type="cofactor">
    <cofactor evidence="1">
        <name>pyridoxal 5'-phosphate</name>
        <dbReference type="ChEBI" id="CHEBI:597326"/>
    </cofactor>
</comment>
<dbReference type="SUPFAM" id="SSF53383">
    <property type="entry name" value="PLP-dependent transferases"/>
    <property type="match status" value="1"/>
</dbReference>
<name>A0A653A632_9BACT</name>
<dbReference type="InterPro" id="IPR004839">
    <property type="entry name" value="Aminotransferase_I/II_large"/>
</dbReference>
<keyword evidence="4 7" id="KW-0808">Transferase</keyword>
<dbReference type="GO" id="GO:0030170">
    <property type="term" value="F:pyridoxal phosphate binding"/>
    <property type="evidence" value="ECO:0007669"/>
    <property type="project" value="InterPro"/>
</dbReference>
<dbReference type="AlphaFoldDB" id="A0A653A632"/>
<evidence type="ECO:0000256" key="1">
    <source>
        <dbReference type="ARBA" id="ARBA00001933"/>
    </source>
</evidence>
<dbReference type="EMBL" id="UPXZ01000009">
    <property type="protein sequence ID" value="VBB43491.1"/>
    <property type="molecule type" value="Genomic_DNA"/>
</dbReference>
<protein>
    <submittedName>
        <fullName evidence="7">Aminotransferase class I and II</fullName>
    </submittedName>
</protein>
<dbReference type="CDD" id="cd00609">
    <property type="entry name" value="AAT_like"/>
    <property type="match status" value="1"/>
</dbReference>
<evidence type="ECO:0000313" key="7">
    <source>
        <dbReference type="EMBL" id="VBB43491.1"/>
    </source>
</evidence>
<dbReference type="GO" id="GO:0006520">
    <property type="term" value="P:amino acid metabolic process"/>
    <property type="evidence" value="ECO:0007669"/>
    <property type="project" value="InterPro"/>
</dbReference>
<evidence type="ECO:0000256" key="3">
    <source>
        <dbReference type="ARBA" id="ARBA00022576"/>
    </source>
</evidence>
<feature type="domain" description="Aminotransferase class I/classII large" evidence="6">
    <location>
        <begin position="55"/>
        <end position="409"/>
    </location>
</feature>
<dbReference type="PANTHER" id="PTHR46383">
    <property type="entry name" value="ASPARTATE AMINOTRANSFERASE"/>
    <property type="match status" value="1"/>
</dbReference>
<dbReference type="InterPro" id="IPR015421">
    <property type="entry name" value="PyrdxlP-dep_Trfase_major"/>
</dbReference>
<accession>A0A653A632</accession>
<evidence type="ECO:0000256" key="2">
    <source>
        <dbReference type="ARBA" id="ARBA00007441"/>
    </source>
</evidence>
<reference evidence="7" key="1">
    <citation type="submission" date="2018-07" db="EMBL/GenBank/DDBJ databases">
        <authorList>
            <consortium name="Genoscope - CEA"/>
            <person name="William W."/>
        </authorList>
    </citation>
    <scope>NUCLEOTIDE SEQUENCE</scope>
    <source>
        <strain evidence="7">IK1</strain>
    </source>
</reference>
<keyword evidence="3 7" id="KW-0032">Aminotransferase</keyword>
<proteinExistence type="inferred from homology"/>
<evidence type="ECO:0000259" key="6">
    <source>
        <dbReference type="Pfam" id="PF00155"/>
    </source>
</evidence>
<dbReference type="PANTHER" id="PTHR46383:SF1">
    <property type="entry name" value="ASPARTATE AMINOTRANSFERASE"/>
    <property type="match status" value="1"/>
</dbReference>
<dbReference type="Gene3D" id="3.40.640.10">
    <property type="entry name" value="Type I PLP-dependent aspartate aminotransferase-like (Major domain)"/>
    <property type="match status" value="1"/>
</dbReference>
<dbReference type="Pfam" id="PF00155">
    <property type="entry name" value="Aminotran_1_2"/>
    <property type="match status" value="1"/>
</dbReference>
<dbReference type="InterPro" id="IPR015424">
    <property type="entry name" value="PyrdxlP-dep_Trfase"/>
</dbReference>
<evidence type="ECO:0000256" key="4">
    <source>
        <dbReference type="ARBA" id="ARBA00022679"/>
    </source>
</evidence>
<organism evidence="7">
    <name type="scientific">uncultured Paludibacter sp</name>
    <dbReference type="NCBI Taxonomy" id="497635"/>
    <lineage>
        <taxon>Bacteria</taxon>
        <taxon>Pseudomonadati</taxon>
        <taxon>Bacteroidota</taxon>
        <taxon>Bacteroidia</taxon>
        <taxon>Bacteroidales</taxon>
        <taxon>Paludibacteraceae</taxon>
        <taxon>Paludibacter</taxon>
        <taxon>environmental samples</taxon>
    </lineage>
</organism>
<gene>
    <name evidence="7" type="ORF">TRIP_D170006</name>
</gene>
<keyword evidence="5" id="KW-0663">Pyridoxal phosphate</keyword>
<dbReference type="GO" id="GO:0008483">
    <property type="term" value="F:transaminase activity"/>
    <property type="evidence" value="ECO:0007669"/>
    <property type="project" value="UniProtKB-KW"/>
</dbReference>
<sequence length="435" mass="49014">MISKQLVDELFAQFGTDDITQLSIREVGKLVSMIEQESGVEFIHMEMGVPGLPPSQIGIEAEKEALDKGLAQFYPNIEGIEPAKTEIARFAKLFMNLDVSPKQCIPTVGGMQGSFAALLAAARTNPEKPYTLFIDPGFPVQKSQLHLMGVPFKTFDLLNYRGEKLKGKLEEFLKEGNICSICYSSPNNPSWICFTDEELKTIGELANKYDVIVIEDLAYFGMDFRQNYGFAGIEPYQPTIAHYAENYILLLSTSKIFSYAGQRIGMMIFSEKSYSRKYPNLKNYFTSDTLGHFIPYGVLYATTAGTSHTAQYALTKMLKAANDNQLNFTEALHLYGEKAKRMKEVFLSHGFYIVYNDNKRELADGFYFTIAYPDLTSAELMRKFLYYGISAISLAITGSENPNGLRACVSYVGLDQIPVLEERLKEFDKEMKMNL</sequence>